<evidence type="ECO:0000313" key="3">
    <source>
        <dbReference type="Proteomes" id="UP001303115"/>
    </source>
</evidence>
<evidence type="ECO:0000313" key="2">
    <source>
        <dbReference type="EMBL" id="KAK4041064.1"/>
    </source>
</evidence>
<accession>A0AAN6PHF8</accession>
<keyword evidence="3" id="KW-1185">Reference proteome</keyword>
<evidence type="ECO:0000259" key="1">
    <source>
        <dbReference type="Pfam" id="PF20150"/>
    </source>
</evidence>
<dbReference type="Proteomes" id="UP001303115">
    <property type="component" value="Unassembled WGS sequence"/>
</dbReference>
<dbReference type="AlphaFoldDB" id="A0AAN6PHF8"/>
<dbReference type="Pfam" id="PF20150">
    <property type="entry name" value="2EXR"/>
    <property type="match status" value="1"/>
</dbReference>
<dbReference type="EMBL" id="MU854364">
    <property type="protein sequence ID" value="KAK4041064.1"/>
    <property type="molecule type" value="Genomic_DNA"/>
</dbReference>
<comment type="caution">
    <text evidence="2">The sequence shown here is derived from an EMBL/GenBank/DDBJ whole genome shotgun (WGS) entry which is preliminary data.</text>
</comment>
<feature type="domain" description="2EXR" evidence="1">
    <location>
        <begin position="5"/>
        <end position="101"/>
    </location>
</feature>
<name>A0AAN6PHF8_9PEZI</name>
<dbReference type="PANTHER" id="PTHR35910:SF6">
    <property type="entry name" value="2EXR DOMAIN-CONTAINING PROTEIN"/>
    <property type="match status" value="1"/>
</dbReference>
<proteinExistence type="predicted"/>
<gene>
    <name evidence="2" type="ORF">C8A01DRAFT_34908</name>
</gene>
<protein>
    <recommendedName>
        <fullName evidence="1">2EXR domain-containing protein</fullName>
    </recommendedName>
</protein>
<sequence>MAPAFTVFNGLPLELRQLIWHAALPDDEPEVLVPRAAHLDLRGRDTPLEPMTVDTAFPTLMHTCRESRDYVRHHSGLRFRASPKGHCDVPFRLFRPDLDTVFWDEDQHHCLWAPFYTAGHDRWLSQLRHLAVPSATAFIGQHTTDCIMQHCPQLRSLSVVFPDSADYNWVQTRFAEPERRRKLRRIPPTHAQRIKVVFDAWHYDPEHRITLHDLLMLFCDELNQHGENIGGPHEDCAGQAWTIQSESESNLHCFAQTFVEWRRGEWVEVCANRRLPRT</sequence>
<reference evidence="3" key="1">
    <citation type="journal article" date="2023" name="Mol. Phylogenet. Evol.">
        <title>Genome-scale phylogeny and comparative genomics of the fungal order Sordariales.</title>
        <authorList>
            <person name="Hensen N."/>
            <person name="Bonometti L."/>
            <person name="Westerberg I."/>
            <person name="Brannstrom I.O."/>
            <person name="Guillou S."/>
            <person name="Cros-Aarteil S."/>
            <person name="Calhoun S."/>
            <person name="Haridas S."/>
            <person name="Kuo A."/>
            <person name="Mondo S."/>
            <person name="Pangilinan J."/>
            <person name="Riley R."/>
            <person name="LaButti K."/>
            <person name="Andreopoulos B."/>
            <person name="Lipzen A."/>
            <person name="Chen C."/>
            <person name="Yan M."/>
            <person name="Daum C."/>
            <person name="Ng V."/>
            <person name="Clum A."/>
            <person name="Steindorff A."/>
            <person name="Ohm R.A."/>
            <person name="Martin F."/>
            <person name="Silar P."/>
            <person name="Natvig D.O."/>
            <person name="Lalanne C."/>
            <person name="Gautier V."/>
            <person name="Ament-Velasquez S.L."/>
            <person name="Kruys A."/>
            <person name="Hutchinson M.I."/>
            <person name="Powell A.J."/>
            <person name="Barry K."/>
            <person name="Miller A.N."/>
            <person name="Grigoriev I.V."/>
            <person name="Debuchy R."/>
            <person name="Gladieux P."/>
            <person name="Hiltunen Thoren M."/>
            <person name="Johannesson H."/>
        </authorList>
    </citation>
    <scope>NUCLEOTIDE SEQUENCE [LARGE SCALE GENOMIC DNA]</scope>
    <source>
        <strain evidence="3">CBS 284.82</strain>
    </source>
</reference>
<dbReference type="PANTHER" id="PTHR35910">
    <property type="entry name" value="2EXR DOMAIN-CONTAINING PROTEIN"/>
    <property type="match status" value="1"/>
</dbReference>
<dbReference type="InterPro" id="IPR045518">
    <property type="entry name" value="2EXR"/>
</dbReference>
<organism evidence="2 3">
    <name type="scientific">Parachaetomium inaequale</name>
    <dbReference type="NCBI Taxonomy" id="2588326"/>
    <lineage>
        <taxon>Eukaryota</taxon>
        <taxon>Fungi</taxon>
        <taxon>Dikarya</taxon>
        <taxon>Ascomycota</taxon>
        <taxon>Pezizomycotina</taxon>
        <taxon>Sordariomycetes</taxon>
        <taxon>Sordariomycetidae</taxon>
        <taxon>Sordariales</taxon>
        <taxon>Chaetomiaceae</taxon>
        <taxon>Parachaetomium</taxon>
    </lineage>
</organism>